<dbReference type="EMBL" id="CP035464">
    <property type="protein sequence ID" value="QAY33761.1"/>
    <property type="molecule type" value="Genomic_DNA"/>
</dbReference>
<feature type="domain" description="Serine aminopeptidase S33" evidence="1">
    <location>
        <begin position="72"/>
        <end position="326"/>
    </location>
</feature>
<evidence type="ECO:0000313" key="3">
    <source>
        <dbReference type="Proteomes" id="UP000293589"/>
    </source>
</evidence>
<dbReference type="Pfam" id="PF12146">
    <property type="entry name" value="Hydrolase_4"/>
    <property type="match status" value="1"/>
</dbReference>
<dbReference type="InterPro" id="IPR022742">
    <property type="entry name" value="Hydrolase_4"/>
</dbReference>
<dbReference type="STRING" id="78344.BIGA_1506"/>
<name>A0A4P6DUP0_9BIFI</name>
<dbReference type="KEGG" id="bgx:ESN35_00705"/>
<keyword evidence="2" id="KW-0378">Hydrolase</keyword>
<dbReference type="SUPFAM" id="SSF53474">
    <property type="entry name" value="alpha/beta-Hydrolases"/>
    <property type="match status" value="1"/>
</dbReference>
<dbReference type="PANTHER" id="PTHR11614">
    <property type="entry name" value="PHOSPHOLIPASE-RELATED"/>
    <property type="match status" value="1"/>
</dbReference>
<dbReference type="InterPro" id="IPR051044">
    <property type="entry name" value="MAG_DAG_Lipase"/>
</dbReference>
<dbReference type="InterPro" id="IPR029058">
    <property type="entry name" value="AB_hydrolase_fold"/>
</dbReference>
<dbReference type="Gene3D" id="3.40.50.1820">
    <property type="entry name" value="alpha/beta hydrolase"/>
    <property type="match status" value="1"/>
</dbReference>
<evidence type="ECO:0000259" key="1">
    <source>
        <dbReference type="Pfam" id="PF12146"/>
    </source>
</evidence>
<sequence length="355" mass="40015">MTMDLIDESRYDEQMRATVLPALAACCEEGWMEPARAEDLPELDHLGALHYLCYDAAKFDDLREDGATATFRGAVVISYGFTENARKYSELIWYFLLDGYSVCVLEHRGHGYSVRDVDDPSVVWIDDWRRYVADLGKFAETVGLRYAGDRPMGLYGHSMGGGIGAAVLERRPTLFDKAVLSCPMIAPVTAGIPNTVAGAAAGAVCRMGFGKSRVAGQKRFDGTLDMGPYRGASEARVRWYHKQRCETPEYRTNAASYQWVREALRLSHAILDPQACARIETPIQLFQAGRDVWVRNEPEELFVRRVREGGGQVRFERFPDSVHEIFSMPNPVLKDYYRRIFAFLDGPVEPLDDQC</sequence>
<proteinExistence type="predicted"/>
<protein>
    <submittedName>
        <fullName evidence="2">Alpha/beta hydrolase</fullName>
    </submittedName>
</protein>
<evidence type="ECO:0000313" key="2">
    <source>
        <dbReference type="EMBL" id="QAY33761.1"/>
    </source>
</evidence>
<accession>A0A4P6DUP0</accession>
<gene>
    <name evidence="2" type="ORF">ESN35_00705</name>
</gene>
<reference evidence="2 3" key="1">
    <citation type="submission" date="2019-01" db="EMBL/GenBank/DDBJ databases">
        <title>Complete genome sequence of Bifidobacterium gallinarum CACC 514.</title>
        <authorList>
            <person name="Jung M."/>
        </authorList>
    </citation>
    <scope>NUCLEOTIDE SEQUENCE [LARGE SCALE GENOMIC DNA]</scope>
    <source>
        <strain evidence="2 3">CACC 514</strain>
    </source>
</reference>
<organism evidence="2 3">
    <name type="scientific">Bifidobacterium pullorum subsp. gallinarum</name>
    <dbReference type="NCBI Taxonomy" id="78344"/>
    <lineage>
        <taxon>Bacteria</taxon>
        <taxon>Bacillati</taxon>
        <taxon>Actinomycetota</taxon>
        <taxon>Actinomycetes</taxon>
        <taxon>Bifidobacteriales</taxon>
        <taxon>Bifidobacteriaceae</taxon>
        <taxon>Bifidobacterium</taxon>
    </lineage>
</organism>
<dbReference type="GO" id="GO:0016787">
    <property type="term" value="F:hydrolase activity"/>
    <property type="evidence" value="ECO:0007669"/>
    <property type="project" value="UniProtKB-KW"/>
</dbReference>
<dbReference type="AlphaFoldDB" id="A0A4P6DUP0"/>
<dbReference type="Proteomes" id="UP000293589">
    <property type="component" value="Chromosome"/>
</dbReference>